<keyword evidence="3 7" id="KW-0812">Transmembrane</keyword>
<dbReference type="SUPFAM" id="SSF161111">
    <property type="entry name" value="Cation efflux protein transmembrane domain-like"/>
    <property type="match status" value="1"/>
</dbReference>
<feature type="transmembrane region" description="Helical" evidence="7">
    <location>
        <begin position="232"/>
        <end position="257"/>
    </location>
</feature>
<keyword evidence="4 7" id="KW-1133">Transmembrane helix</keyword>
<evidence type="ECO:0000256" key="4">
    <source>
        <dbReference type="ARBA" id="ARBA00022989"/>
    </source>
</evidence>
<dbReference type="GO" id="GO:0005783">
    <property type="term" value="C:endoplasmic reticulum"/>
    <property type="evidence" value="ECO:0007669"/>
    <property type="project" value="TreeGrafter"/>
</dbReference>
<organism evidence="10 11">
    <name type="scientific">Ananas comosus</name>
    <name type="common">Pineapple</name>
    <name type="synonym">Ananas ananas</name>
    <dbReference type="NCBI Taxonomy" id="4615"/>
    <lineage>
        <taxon>Eukaryota</taxon>
        <taxon>Viridiplantae</taxon>
        <taxon>Streptophyta</taxon>
        <taxon>Embryophyta</taxon>
        <taxon>Tracheophyta</taxon>
        <taxon>Spermatophyta</taxon>
        <taxon>Magnoliopsida</taxon>
        <taxon>Liliopsida</taxon>
        <taxon>Poales</taxon>
        <taxon>Bromeliaceae</taxon>
        <taxon>Bromelioideae</taxon>
        <taxon>Ananas</taxon>
    </lineage>
</organism>
<dbReference type="InterPro" id="IPR040177">
    <property type="entry name" value="SLC30A9"/>
</dbReference>
<feature type="compositionally biased region" description="Low complexity" evidence="6">
    <location>
        <begin position="49"/>
        <end position="59"/>
    </location>
</feature>
<dbReference type="Gene3D" id="1.20.1510.10">
    <property type="entry name" value="Cation efflux protein transmembrane domain"/>
    <property type="match status" value="1"/>
</dbReference>
<dbReference type="GO" id="GO:0008324">
    <property type="term" value="F:monoatomic cation transmembrane transporter activity"/>
    <property type="evidence" value="ECO:0007669"/>
    <property type="project" value="InterPro"/>
</dbReference>
<dbReference type="STRING" id="4615.A0A199W2A2"/>
<keyword evidence="8" id="KW-0732">Signal</keyword>
<dbReference type="InterPro" id="IPR058533">
    <property type="entry name" value="Cation_efflux_TM"/>
</dbReference>
<feature type="transmembrane region" description="Helical" evidence="7">
    <location>
        <begin position="197"/>
        <end position="220"/>
    </location>
</feature>
<feature type="domain" description="Cation efflux protein transmembrane" evidence="9">
    <location>
        <begin position="133"/>
        <end position="324"/>
    </location>
</feature>
<protein>
    <submittedName>
        <fullName evidence="10">Metal tolerance protein C4</fullName>
    </submittedName>
</protein>
<evidence type="ECO:0000256" key="6">
    <source>
        <dbReference type="SAM" id="MobiDB-lite"/>
    </source>
</evidence>
<comment type="subcellular location">
    <subcellularLocation>
        <location evidence="1">Membrane</location>
        <topology evidence="1">Multi-pass membrane protein</topology>
    </subcellularLocation>
</comment>
<name>A0A199W2A2_ANACO</name>
<dbReference type="PANTHER" id="PTHR13414">
    <property type="entry name" value="HUEL-CATION TRANSPORTER"/>
    <property type="match status" value="1"/>
</dbReference>
<evidence type="ECO:0000256" key="5">
    <source>
        <dbReference type="ARBA" id="ARBA00023136"/>
    </source>
</evidence>
<feature type="signal peptide" evidence="8">
    <location>
        <begin position="1"/>
        <end position="23"/>
    </location>
</feature>
<dbReference type="InterPro" id="IPR027469">
    <property type="entry name" value="Cation_efflux_TMD_sf"/>
</dbReference>
<dbReference type="Proteomes" id="UP000092600">
    <property type="component" value="Unassembled WGS sequence"/>
</dbReference>
<evidence type="ECO:0000256" key="1">
    <source>
        <dbReference type="ARBA" id="ARBA00004141"/>
    </source>
</evidence>
<evidence type="ECO:0000256" key="2">
    <source>
        <dbReference type="ARBA" id="ARBA00022448"/>
    </source>
</evidence>
<evidence type="ECO:0000256" key="3">
    <source>
        <dbReference type="ARBA" id="ARBA00022692"/>
    </source>
</evidence>
<evidence type="ECO:0000313" key="11">
    <source>
        <dbReference type="Proteomes" id="UP000092600"/>
    </source>
</evidence>
<sequence>MLTRRSVARPLLFLLRPLSSSSSSSSPPHPNPQRPSSSSDEEEEHEKQQLQQQQQQQQQLHHRRNLLLTSRPLSSPPAPPPSGIGLALALARPSSSSAPPALLSFARNYSLRVAKVKRAEFDDETSQRAVNTALWCNFLVFSLKFGVWMSTSSHVMLAELVHSVADFANQALLAYGLSSSRRAPDAMHPYGYSKERFVWSLISAVGIFCLGSGATIVHGFQNLWNSHPPENIHYAALVIGGSFLLEGASLLVAINAVKKGAAAEGMKVWDYIWRGHDPTSVAVMTEDGAAVTGLAIAAASLVTVHTTGNAIYDPIGSIIVGNLLGMRNRHALIGRAIDDHDMEKVLQFLKSDPVVDAIYDCKSEVIGPGFFRFKAEIDFNGVVVVQNYLERTGREEWAKQFREAAKCEDDKALLMVMANYVQDLMRIFTEGEDVVEALGAEVDRLESEIQKIVPGIRHVDIEAHNPDGVLK</sequence>
<evidence type="ECO:0000256" key="8">
    <source>
        <dbReference type="SAM" id="SignalP"/>
    </source>
</evidence>
<comment type="caution">
    <text evidence="10">The sequence shown here is derived from an EMBL/GenBank/DDBJ whole genome shotgun (WGS) entry which is preliminary data.</text>
</comment>
<dbReference type="AlphaFoldDB" id="A0A199W2A2"/>
<feature type="chain" id="PRO_5008286254" evidence="8">
    <location>
        <begin position="24"/>
        <end position="471"/>
    </location>
</feature>
<proteinExistence type="predicted"/>
<dbReference type="GO" id="GO:0006829">
    <property type="term" value="P:zinc ion transport"/>
    <property type="evidence" value="ECO:0007669"/>
    <property type="project" value="InterPro"/>
</dbReference>
<gene>
    <name evidence="10" type="ORF">ACMD2_04340</name>
</gene>
<dbReference type="PANTHER" id="PTHR13414:SF9">
    <property type="entry name" value="PROTON-COUPLED ZINC ANTIPORTER SLC30A9, MITOCHONDRIAL"/>
    <property type="match status" value="1"/>
</dbReference>
<evidence type="ECO:0000259" key="9">
    <source>
        <dbReference type="Pfam" id="PF01545"/>
    </source>
</evidence>
<dbReference type="EMBL" id="LSRQ01000355">
    <property type="protein sequence ID" value="OAY83328.1"/>
    <property type="molecule type" value="Genomic_DNA"/>
</dbReference>
<feature type="region of interest" description="Disordered" evidence="6">
    <location>
        <begin position="18"/>
        <end position="61"/>
    </location>
</feature>
<evidence type="ECO:0000313" key="10">
    <source>
        <dbReference type="EMBL" id="OAY83328.1"/>
    </source>
</evidence>
<accession>A0A199W2A2</accession>
<reference evidence="10 11" key="1">
    <citation type="journal article" date="2016" name="DNA Res.">
        <title>The draft genome of MD-2 pineapple using hybrid error correction of long reads.</title>
        <authorList>
            <person name="Redwan R.M."/>
            <person name="Saidin A."/>
            <person name="Kumar S.V."/>
        </authorList>
    </citation>
    <scope>NUCLEOTIDE SEQUENCE [LARGE SCALE GENOMIC DNA]</scope>
    <source>
        <strain evidence="11">cv. MD2</strain>
        <tissue evidence="10">Leaf</tissue>
    </source>
</reference>
<keyword evidence="5 7" id="KW-0472">Membrane</keyword>
<dbReference type="Pfam" id="PF01545">
    <property type="entry name" value="Cation_efflux"/>
    <property type="match status" value="1"/>
</dbReference>
<keyword evidence="2" id="KW-0813">Transport</keyword>
<dbReference type="GO" id="GO:0006882">
    <property type="term" value="P:intracellular zinc ion homeostasis"/>
    <property type="evidence" value="ECO:0007669"/>
    <property type="project" value="TreeGrafter"/>
</dbReference>
<dbReference type="GO" id="GO:0005774">
    <property type="term" value="C:vacuolar membrane"/>
    <property type="evidence" value="ECO:0007669"/>
    <property type="project" value="UniProtKB-SubCell"/>
</dbReference>
<evidence type="ECO:0000256" key="7">
    <source>
        <dbReference type="SAM" id="Phobius"/>
    </source>
</evidence>